<reference evidence="1" key="1">
    <citation type="submission" date="2020-03" db="EMBL/GenBank/DDBJ databases">
        <title>The deep terrestrial virosphere.</title>
        <authorList>
            <person name="Holmfeldt K."/>
            <person name="Nilsson E."/>
            <person name="Simone D."/>
            <person name="Lopez-Fernandez M."/>
            <person name="Wu X."/>
            <person name="de Brujin I."/>
            <person name="Lundin D."/>
            <person name="Andersson A."/>
            <person name="Bertilsson S."/>
            <person name="Dopson M."/>
        </authorList>
    </citation>
    <scope>NUCLEOTIDE SEQUENCE</scope>
    <source>
        <strain evidence="1">TM448A03636</strain>
        <strain evidence="2">TM448B00947</strain>
    </source>
</reference>
<dbReference type="InterPro" id="IPR036397">
    <property type="entry name" value="RNaseH_sf"/>
</dbReference>
<organism evidence="1">
    <name type="scientific">viral metagenome</name>
    <dbReference type="NCBI Taxonomy" id="1070528"/>
    <lineage>
        <taxon>unclassified sequences</taxon>
        <taxon>metagenomes</taxon>
        <taxon>organismal metagenomes</taxon>
    </lineage>
</organism>
<dbReference type="EMBL" id="MT144676">
    <property type="protein sequence ID" value="QJH97185.1"/>
    <property type="molecule type" value="Genomic_DNA"/>
</dbReference>
<dbReference type="InterPro" id="IPR012337">
    <property type="entry name" value="RNaseH-like_sf"/>
</dbReference>
<dbReference type="EMBL" id="MT144429">
    <property type="protein sequence ID" value="QJA53538.1"/>
    <property type="molecule type" value="Genomic_DNA"/>
</dbReference>
<evidence type="ECO:0000313" key="2">
    <source>
        <dbReference type="EMBL" id="QJH97185.1"/>
    </source>
</evidence>
<dbReference type="GO" id="GO:0003676">
    <property type="term" value="F:nucleic acid binding"/>
    <property type="evidence" value="ECO:0007669"/>
    <property type="project" value="InterPro"/>
</dbReference>
<dbReference type="Gene3D" id="3.30.420.10">
    <property type="entry name" value="Ribonuclease H-like superfamily/Ribonuclease H"/>
    <property type="match status" value="1"/>
</dbReference>
<gene>
    <name evidence="1" type="ORF">TM448A03636_0014</name>
    <name evidence="2" type="ORF">TM448B00947_0019</name>
</gene>
<dbReference type="SUPFAM" id="SSF53098">
    <property type="entry name" value="Ribonuclease H-like"/>
    <property type="match status" value="1"/>
</dbReference>
<evidence type="ECO:0000313" key="1">
    <source>
        <dbReference type="EMBL" id="QJA53538.1"/>
    </source>
</evidence>
<protein>
    <submittedName>
        <fullName evidence="1">Putative RNase_H superfamily protein</fullName>
    </submittedName>
</protein>
<dbReference type="AlphaFoldDB" id="A0A6H2A197"/>
<accession>A0A6H2A197</accession>
<proteinExistence type="predicted"/>
<name>A0A6H2A197_9ZZZZ</name>
<sequence length="208" mass="23705">MNTSALIYDLEIVNAIPGRNEPRLSDITYCEGWHDHAHMGISVIGCYDYIEDRYRVFCADNFRDFYTLCETRYWLVGFNSIPFDNAVLNATLGETHRAMDNGQCYDLLRETWAAAGLGPDFRYPSHAGYGLDAICERNFGIRKTGHGAVAPVLWQQGKVGQVIDYCLNDIRMTKRLFDQVMDRKPIINPKTGSELLLRAPKREENGQT</sequence>